<reference evidence="2" key="1">
    <citation type="submission" date="2021-03" db="EMBL/GenBank/DDBJ databases">
        <authorList>
            <person name="Urzo M.L.R."/>
            <person name="Cope A.E."/>
            <person name="Guinto T.D."/>
            <person name="Kondo H."/>
            <person name="Suzuki N."/>
        </authorList>
    </citation>
    <scope>NUCLEOTIDE SEQUENCE</scope>
    <source>
        <strain evidence="2">42_NGS_MO</strain>
    </source>
</reference>
<accession>A0A8E7DKP8</accession>
<dbReference type="InterPro" id="IPR008686">
    <property type="entry name" value="RNA_pol_mitovir"/>
</dbReference>
<organism evidence="2">
    <name type="scientific">Magnaporthe oryzae ourmia-like virus 5</name>
    <dbReference type="NCBI Taxonomy" id="2838330"/>
    <lineage>
        <taxon>Viruses</taxon>
        <taxon>Riboviria</taxon>
        <taxon>Orthornavirae</taxon>
        <taxon>Lenarviricota</taxon>
        <taxon>Miaviricetes</taxon>
        <taxon>Ourlivirales</taxon>
        <taxon>Botourmiaviridae</taxon>
    </lineage>
</organism>
<protein>
    <submittedName>
        <fullName evidence="2">RNA-dependent RNA polymerase</fullName>
    </submittedName>
</protein>
<proteinExistence type="predicted"/>
<dbReference type="GO" id="GO:0003968">
    <property type="term" value="F:RNA-directed RNA polymerase activity"/>
    <property type="evidence" value="ECO:0007669"/>
    <property type="project" value="UniProtKB-KW"/>
</dbReference>
<evidence type="ECO:0000256" key="1">
    <source>
        <dbReference type="SAM" id="MobiDB-lite"/>
    </source>
</evidence>
<sequence length="659" mass="73637">MVTNTENKSNRQPSKSKKGRKSRCCRVYRRNTIEYIDRSVGSWQAIFGKSVSVPVWPERASCPELARLVKAFLGRDVSDVPREQLSFQSIKKGLPDSCECMSNGMINKLVSSIGSSPKKLPPGYLDFVRSEVSRLFYKGWDASYESFCLTTSPPLSSVYVRDELDETLRGTPLCSARGSRSTGGCLAWLKADQDEFLDCVLHGEGSVGDIVGKLLVVQSAGKPRPLSKFTANALALKPLHKSIYSFLKGKSWLLVGPPTADKLRKAGFRKGKGSLVSGDYASATDGLSIEVAEVILETALSSCAFVPANIREAAMRALRPLLIYGDNDDEVRVSVGQMMGSYLSFPLLCLQNYLAFRWSLRNTGIKKVPLLINGDDILYQLDDHFDRWARVLPDVGLTVERTKTSVEDSWGTLNSTLLEWDGEFLVPSWSARFGMFRPAEHPSSLGRSFASFLAGLSEPDLRFRAGREFFKWHLGELRSSRVSPVSLGFRGLLARRLSKLFSLLELPLSELPPAFKRHDVCYDGDFVSRANIESFGPEELFQSSLELGSQKWSRGWRPVDVRREAILYCISRSLATPDAHSYPSVSDWFTMTDSQFSFSLRQSCREPRNLVRSSEFLKPFPPRSEVLVSTSVLHCELSYRDGDFEPLPPYEAVLNGGPW</sequence>
<keyword evidence="2" id="KW-0696">RNA-directed RNA polymerase</keyword>
<keyword evidence="2" id="KW-0548">Nucleotidyltransferase</keyword>
<dbReference type="EMBL" id="MW752173">
    <property type="protein sequence ID" value="QVU39975.1"/>
    <property type="molecule type" value="Genomic_RNA"/>
</dbReference>
<feature type="region of interest" description="Disordered" evidence="1">
    <location>
        <begin position="1"/>
        <end position="23"/>
    </location>
</feature>
<dbReference type="Pfam" id="PF05919">
    <property type="entry name" value="Mitovir_RNA_pol"/>
    <property type="match status" value="1"/>
</dbReference>
<name>A0A8E7DKP8_9VIRU</name>
<evidence type="ECO:0000313" key="2">
    <source>
        <dbReference type="EMBL" id="QVU39975.1"/>
    </source>
</evidence>
<keyword evidence="2" id="KW-0808">Transferase</keyword>
<gene>
    <name evidence="2" type="primary">RdRp</name>
</gene>
<feature type="compositionally biased region" description="Basic residues" evidence="1">
    <location>
        <begin position="14"/>
        <end position="23"/>
    </location>
</feature>
<feature type="compositionally biased region" description="Polar residues" evidence="1">
    <location>
        <begin position="1"/>
        <end position="13"/>
    </location>
</feature>